<accession>A0A8H8UD33</accession>
<dbReference type="OrthoDB" id="550577at2759"/>
<dbReference type="AlphaFoldDB" id="A0A8H8UD33"/>
<reference evidence="2 3" key="1">
    <citation type="submission" date="2018-05" db="EMBL/GenBank/DDBJ databases">
        <title>Genome sequencing and assembly of the regulated plant pathogen Lachnellula willkommii and related sister species for the development of diagnostic species identification markers.</title>
        <authorList>
            <person name="Giroux E."/>
            <person name="Bilodeau G."/>
        </authorList>
    </citation>
    <scope>NUCLEOTIDE SEQUENCE [LARGE SCALE GENOMIC DNA]</scope>
    <source>
        <strain evidence="2 3">CBS 197.66</strain>
    </source>
</reference>
<protein>
    <submittedName>
        <fullName evidence="2">Alpha-amylase</fullName>
    </submittedName>
</protein>
<gene>
    <name evidence="2" type="primary">AMY</name>
    <name evidence="2" type="ORF">LSUB1_G002112</name>
</gene>
<evidence type="ECO:0000256" key="1">
    <source>
        <dbReference type="ARBA" id="ARBA00008061"/>
    </source>
</evidence>
<dbReference type="Gene3D" id="3.20.20.80">
    <property type="entry name" value="Glycosidases"/>
    <property type="match status" value="1"/>
</dbReference>
<evidence type="ECO:0000313" key="2">
    <source>
        <dbReference type="EMBL" id="TVY43060.1"/>
    </source>
</evidence>
<sequence length="287" mass="32234">MILAEIHKFYFILYHEHFQDFNKLLPSLEPELFRPEYHHQSFPRQSPAKAPLLHQAGVGTGMEEIPAPQTVYPRSHLQPNNVRQTPPQGGPVYDPNFGAYRDLVGYADIQYSAARTAAAVVINAASRTGETLAYSFNGETASSSNVYQVTASFATSLSVAISTSSGKALTLDPINFIWQSAPLTTAQSSFQSGQKGGMAELFGWLWVDVGKECAFLGKAGYMEVKIWPPNEHVWGSNYYETDKQFRPWYFVYQPVSYRLRSRTGTRDELRAMKPAGQQAFESMQILW</sequence>
<comment type="similarity">
    <text evidence="1">Belongs to the glycosyl hydrolase 13 family.</text>
</comment>
<proteinExistence type="inferred from homology"/>
<dbReference type="Proteomes" id="UP000462212">
    <property type="component" value="Unassembled WGS sequence"/>
</dbReference>
<evidence type="ECO:0000313" key="3">
    <source>
        <dbReference type="Proteomes" id="UP000462212"/>
    </source>
</evidence>
<keyword evidence="3" id="KW-1185">Reference proteome</keyword>
<dbReference type="PANTHER" id="PTHR43447">
    <property type="entry name" value="ALPHA-AMYLASE"/>
    <property type="match status" value="1"/>
</dbReference>
<dbReference type="InterPro" id="IPR017853">
    <property type="entry name" value="GH"/>
</dbReference>
<dbReference type="SUPFAM" id="SSF51445">
    <property type="entry name" value="(Trans)glycosidases"/>
    <property type="match status" value="1"/>
</dbReference>
<name>A0A8H8UD33_9HELO</name>
<organism evidence="2 3">
    <name type="scientific">Lachnellula subtilissima</name>
    <dbReference type="NCBI Taxonomy" id="602034"/>
    <lineage>
        <taxon>Eukaryota</taxon>
        <taxon>Fungi</taxon>
        <taxon>Dikarya</taxon>
        <taxon>Ascomycota</taxon>
        <taxon>Pezizomycotina</taxon>
        <taxon>Leotiomycetes</taxon>
        <taxon>Helotiales</taxon>
        <taxon>Lachnaceae</taxon>
        <taxon>Lachnellula</taxon>
    </lineage>
</organism>
<comment type="caution">
    <text evidence="2">The sequence shown here is derived from an EMBL/GenBank/DDBJ whole genome shotgun (WGS) entry which is preliminary data.</text>
</comment>
<dbReference type="EMBL" id="QGMJ01000076">
    <property type="protein sequence ID" value="TVY43060.1"/>
    <property type="molecule type" value="Genomic_DNA"/>
</dbReference>